<keyword evidence="3" id="KW-0067">ATP-binding</keyword>
<dbReference type="SUPFAM" id="SSF52540">
    <property type="entry name" value="P-loop containing nucleoside triphosphate hydrolases"/>
    <property type="match status" value="1"/>
</dbReference>
<organism evidence="5 6">
    <name type="scientific">Agrilus planipennis</name>
    <name type="common">Emerald ash borer</name>
    <name type="synonym">Agrilus marcopoli</name>
    <dbReference type="NCBI Taxonomy" id="224129"/>
    <lineage>
        <taxon>Eukaryota</taxon>
        <taxon>Metazoa</taxon>
        <taxon>Ecdysozoa</taxon>
        <taxon>Arthropoda</taxon>
        <taxon>Hexapoda</taxon>
        <taxon>Insecta</taxon>
        <taxon>Pterygota</taxon>
        <taxon>Neoptera</taxon>
        <taxon>Endopterygota</taxon>
        <taxon>Coleoptera</taxon>
        <taxon>Polyphaga</taxon>
        <taxon>Elateriformia</taxon>
        <taxon>Buprestoidea</taxon>
        <taxon>Buprestidae</taxon>
        <taxon>Agrilinae</taxon>
        <taxon>Agrilus</taxon>
    </lineage>
</organism>
<evidence type="ECO:0000259" key="4">
    <source>
        <dbReference type="SMART" id="SM00382"/>
    </source>
</evidence>
<protein>
    <submittedName>
        <fullName evidence="6">Cancer-related nucleoside-triphosphatase homolog</fullName>
    </submittedName>
</protein>
<dbReference type="GO" id="GO:0017111">
    <property type="term" value="F:ribonucleoside triphosphate phosphatase activity"/>
    <property type="evidence" value="ECO:0007669"/>
    <property type="project" value="InterPro"/>
</dbReference>
<dbReference type="SMART" id="SM00382">
    <property type="entry name" value="AAA"/>
    <property type="match status" value="1"/>
</dbReference>
<dbReference type="InterPro" id="IPR004948">
    <property type="entry name" value="Nuc-triphosphatase_THEP1"/>
</dbReference>
<gene>
    <name evidence="6" type="primary">LOC108743294</name>
</gene>
<evidence type="ECO:0000313" key="5">
    <source>
        <dbReference type="Proteomes" id="UP000192223"/>
    </source>
</evidence>
<dbReference type="OrthoDB" id="446244at2759"/>
<dbReference type="PANTHER" id="PTHR43146">
    <property type="entry name" value="CANCER-RELATED NUCLEOSIDE-TRIPHOSPHATASE"/>
    <property type="match status" value="1"/>
</dbReference>
<dbReference type="InParanoid" id="A0A1W4XNG5"/>
<evidence type="ECO:0000256" key="3">
    <source>
        <dbReference type="ARBA" id="ARBA00022840"/>
    </source>
</evidence>
<dbReference type="AlphaFoldDB" id="A0A1W4XNG5"/>
<dbReference type="PANTHER" id="PTHR43146:SF1">
    <property type="entry name" value="CANCER-RELATED NUCLEOSIDE-TRIPHOSPHATASE"/>
    <property type="match status" value="1"/>
</dbReference>
<evidence type="ECO:0000313" key="6">
    <source>
        <dbReference type="RefSeq" id="XP_018334317.1"/>
    </source>
</evidence>
<dbReference type="STRING" id="224129.A0A1W4XNG5"/>
<accession>A0A1W4XNG5</accession>
<keyword evidence="1" id="KW-0547">Nucleotide-binding</keyword>
<dbReference type="Proteomes" id="UP000192223">
    <property type="component" value="Unplaced"/>
</dbReference>
<sequence>MSSVKHIVLTGFPGVGKTTLIKKVCDALKAENVCKIDGFYTEDVRNETGSRIGFDIVTLGGKRRRLSRTLEYVEPGNESKYKVGQYTVFLNEFESVALPTFESENEIIVIDEIGKMELFSENFKQKVVKTFKDPKKIIIATIPVAKGKPISLVENIRSSDSTHLITVNKNNRNNLLNEIVSHVKSCL</sequence>
<reference evidence="6" key="1">
    <citation type="submission" date="2025-08" db="UniProtKB">
        <authorList>
            <consortium name="RefSeq"/>
        </authorList>
    </citation>
    <scope>IDENTIFICATION</scope>
    <source>
        <tissue evidence="6">Entire body</tissue>
    </source>
</reference>
<proteinExistence type="inferred from homology"/>
<dbReference type="Pfam" id="PF03266">
    <property type="entry name" value="NTPase_1"/>
    <property type="match status" value="1"/>
</dbReference>
<dbReference type="GO" id="GO:0005524">
    <property type="term" value="F:ATP binding"/>
    <property type="evidence" value="ECO:0007669"/>
    <property type="project" value="UniProtKB-KW"/>
</dbReference>
<evidence type="ECO:0000256" key="1">
    <source>
        <dbReference type="ARBA" id="ARBA00022741"/>
    </source>
</evidence>
<name>A0A1W4XNG5_AGRPL</name>
<dbReference type="HAMAP" id="MF_00796">
    <property type="entry name" value="NTPase_1"/>
    <property type="match status" value="1"/>
</dbReference>
<feature type="domain" description="AAA+ ATPase" evidence="4">
    <location>
        <begin position="3"/>
        <end position="168"/>
    </location>
</feature>
<dbReference type="InterPro" id="IPR027417">
    <property type="entry name" value="P-loop_NTPase"/>
</dbReference>
<dbReference type="RefSeq" id="XP_018334317.1">
    <property type="nucleotide sequence ID" value="XM_018478815.2"/>
</dbReference>
<dbReference type="FunCoup" id="A0A1W4XNG5">
    <property type="interactions" value="764"/>
</dbReference>
<keyword evidence="5" id="KW-1185">Reference proteome</keyword>
<keyword evidence="2" id="KW-0378">Hydrolase</keyword>
<dbReference type="InterPro" id="IPR003593">
    <property type="entry name" value="AAA+_ATPase"/>
</dbReference>
<dbReference type="NCBIfam" id="NF010248">
    <property type="entry name" value="PRK13695.1"/>
    <property type="match status" value="1"/>
</dbReference>
<dbReference type="KEGG" id="apln:108743294"/>
<dbReference type="Gene3D" id="3.40.50.300">
    <property type="entry name" value="P-loop containing nucleotide triphosphate hydrolases"/>
    <property type="match status" value="1"/>
</dbReference>
<evidence type="ECO:0000256" key="2">
    <source>
        <dbReference type="ARBA" id="ARBA00022801"/>
    </source>
</evidence>
<dbReference type="GeneID" id="108743294"/>